<dbReference type="PANTHER" id="PTHR33693:SF1">
    <property type="entry name" value="TYPE-4 URACIL-DNA GLYCOSYLASE"/>
    <property type="match status" value="1"/>
</dbReference>
<dbReference type="Pfam" id="PF03167">
    <property type="entry name" value="UDG"/>
    <property type="match status" value="1"/>
</dbReference>
<dbReference type="Proteomes" id="UP000178449">
    <property type="component" value="Unassembled WGS sequence"/>
</dbReference>
<accession>A0A1F6G4I6</accession>
<dbReference type="GO" id="GO:0051539">
    <property type="term" value="F:4 iron, 4 sulfur cluster binding"/>
    <property type="evidence" value="ECO:0007669"/>
    <property type="project" value="UniProtKB-KW"/>
</dbReference>
<proteinExistence type="predicted"/>
<sequence length="308" mass="34666">MVGIDWGFPYKIKMTQELDLKALTQALRPYMAGSRFVPLEPEEQALLDYFETNWDFGGVYLNPDMPPLEAPPQVARPRPLVLKTRPEPEPGPVLPTVPTPTPSPSTPPPVTPPAQSFNKMEAKSLDSLHFRVRECRDCILSNTRRSVVFGQGNQQTKLLVVGDQPSQPEDQRGQAFFGAEGEWIDKIILALGINPRAVYYTQRVKCRPDGDRPATFEEIEACGEIFGKQIELLAPRLILALGERTLKSLLPQSPPWSEIRGRALDYQGARLIGLWHPRDVSQNLGLLPQVWDDLRRVRQELGPIFKMA</sequence>
<evidence type="ECO:0000259" key="9">
    <source>
        <dbReference type="SMART" id="SM00986"/>
    </source>
</evidence>
<feature type="compositionally biased region" description="Pro residues" evidence="8">
    <location>
        <begin position="89"/>
        <end position="112"/>
    </location>
</feature>
<evidence type="ECO:0000256" key="7">
    <source>
        <dbReference type="ARBA" id="ARBA00023204"/>
    </source>
</evidence>
<evidence type="ECO:0000256" key="6">
    <source>
        <dbReference type="ARBA" id="ARBA00023014"/>
    </source>
</evidence>
<dbReference type="GO" id="GO:0006281">
    <property type="term" value="P:DNA repair"/>
    <property type="evidence" value="ECO:0007669"/>
    <property type="project" value="UniProtKB-KW"/>
</dbReference>
<evidence type="ECO:0000256" key="2">
    <source>
        <dbReference type="ARBA" id="ARBA00022723"/>
    </source>
</evidence>
<protein>
    <recommendedName>
        <fullName evidence="9">Uracil-DNA glycosylase-like domain-containing protein</fullName>
    </recommendedName>
</protein>
<keyword evidence="4" id="KW-0378">Hydrolase</keyword>
<dbReference type="SMART" id="SM00986">
    <property type="entry name" value="UDG"/>
    <property type="match status" value="1"/>
</dbReference>
<keyword evidence="7" id="KW-0234">DNA repair</keyword>
<dbReference type="SMART" id="SM00987">
    <property type="entry name" value="UreE_C"/>
    <property type="match status" value="1"/>
</dbReference>
<dbReference type="InterPro" id="IPR005122">
    <property type="entry name" value="Uracil-DNA_glycosylase-like"/>
</dbReference>
<dbReference type="Gene3D" id="3.40.470.10">
    <property type="entry name" value="Uracil-DNA glycosylase-like domain"/>
    <property type="match status" value="1"/>
</dbReference>
<evidence type="ECO:0000256" key="3">
    <source>
        <dbReference type="ARBA" id="ARBA00022763"/>
    </source>
</evidence>
<gene>
    <name evidence="10" type="ORF">A2527_13915</name>
</gene>
<dbReference type="STRING" id="1817772.A2527_13915"/>
<dbReference type="PANTHER" id="PTHR33693">
    <property type="entry name" value="TYPE-5 URACIL-DNA GLYCOSYLASE"/>
    <property type="match status" value="1"/>
</dbReference>
<dbReference type="CDD" id="cd10030">
    <property type="entry name" value="UDG-F4_TTUDGA_SPO1dp_like"/>
    <property type="match status" value="1"/>
</dbReference>
<evidence type="ECO:0000256" key="4">
    <source>
        <dbReference type="ARBA" id="ARBA00022801"/>
    </source>
</evidence>
<keyword evidence="6" id="KW-0411">Iron-sulfur</keyword>
<keyword evidence="3" id="KW-0227">DNA damage</keyword>
<dbReference type="InterPro" id="IPR036895">
    <property type="entry name" value="Uracil-DNA_glycosylase-like_sf"/>
</dbReference>
<keyword evidence="5" id="KW-0408">Iron</keyword>
<keyword evidence="2" id="KW-0479">Metal-binding</keyword>
<reference evidence="10 11" key="1">
    <citation type="journal article" date="2016" name="Nat. Commun.">
        <title>Thousands of microbial genomes shed light on interconnected biogeochemical processes in an aquifer system.</title>
        <authorList>
            <person name="Anantharaman K."/>
            <person name="Brown C.T."/>
            <person name="Hug L.A."/>
            <person name="Sharon I."/>
            <person name="Castelle C.J."/>
            <person name="Probst A.J."/>
            <person name="Thomas B.C."/>
            <person name="Singh A."/>
            <person name="Wilkins M.J."/>
            <person name="Karaoz U."/>
            <person name="Brodie E.L."/>
            <person name="Williams K.H."/>
            <person name="Hubbard S.S."/>
            <person name="Banfield J.F."/>
        </authorList>
    </citation>
    <scope>NUCLEOTIDE SEQUENCE [LARGE SCALE GENOMIC DNA]</scope>
</reference>
<name>A0A1F6G4I6_9PROT</name>
<feature type="domain" description="Uracil-DNA glycosylase-like" evidence="9">
    <location>
        <begin position="149"/>
        <end position="295"/>
    </location>
</feature>
<evidence type="ECO:0000256" key="8">
    <source>
        <dbReference type="SAM" id="MobiDB-lite"/>
    </source>
</evidence>
<evidence type="ECO:0000313" key="10">
    <source>
        <dbReference type="EMBL" id="OGG93029.1"/>
    </source>
</evidence>
<evidence type="ECO:0000313" key="11">
    <source>
        <dbReference type="Proteomes" id="UP000178449"/>
    </source>
</evidence>
<comment type="caution">
    <text evidence="10">The sequence shown here is derived from an EMBL/GenBank/DDBJ whole genome shotgun (WGS) entry which is preliminary data.</text>
</comment>
<dbReference type="AlphaFoldDB" id="A0A1F6G4I6"/>
<dbReference type="GO" id="GO:0097506">
    <property type="term" value="F:deaminated base DNA N-glycosylase activity"/>
    <property type="evidence" value="ECO:0007669"/>
    <property type="project" value="UniProtKB-ARBA"/>
</dbReference>
<dbReference type="EMBL" id="MFNE01000053">
    <property type="protein sequence ID" value="OGG93029.1"/>
    <property type="molecule type" value="Genomic_DNA"/>
</dbReference>
<feature type="region of interest" description="Disordered" evidence="8">
    <location>
        <begin position="83"/>
        <end position="116"/>
    </location>
</feature>
<dbReference type="GO" id="GO:0046872">
    <property type="term" value="F:metal ion binding"/>
    <property type="evidence" value="ECO:0007669"/>
    <property type="project" value="UniProtKB-KW"/>
</dbReference>
<organism evidence="10 11">
    <name type="scientific">Candidatus Lambdaproteobacteria bacterium RIFOXYD2_FULL_50_16</name>
    <dbReference type="NCBI Taxonomy" id="1817772"/>
    <lineage>
        <taxon>Bacteria</taxon>
        <taxon>Pseudomonadati</taxon>
        <taxon>Pseudomonadota</taxon>
        <taxon>Candidatus Lambdaproteobacteria</taxon>
    </lineage>
</organism>
<dbReference type="InterPro" id="IPR051536">
    <property type="entry name" value="UDG_Type-4/5"/>
</dbReference>
<evidence type="ECO:0000256" key="5">
    <source>
        <dbReference type="ARBA" id="ARBA00023004"/>
    </source>
</evidence>
<keyword evidence="1" id="KW-0004">4Fe-4S</keyword>
<evidence type="ECO:0000256" key="1">
    <source>
        <dbReference type="ARBA" id="ARBA00022485"/>
    </source>
</evidence>
<dbReference type="SUPFAM" id="SSF52141">
    <property type="entry name" value="Uracil-DNA glycosylase-like"/>
    <property type="match status" value="1"/>
</dbReference>